<name>A0A3B1BKM9_9ZZZZ</name>
<keyword evidence="1" id="KW-0808">Transferase</keyword>
<proteinExistence type="predicted"/>
<sequence>MLNDKMLKTNPKPRFLSLPDSARLPINHCNLPADILGSLTFQQYPTDLLLDGVNALHHGLFSELDKCSDVPQRGQIFMNYMQACFQLATPEEAGAGPDSRYKANYLRLLRGWMFDADEQEAAVLKAWIESRFGLLTRYHKARITSFDCEPYYRYIAERSQGLYNTNALEMQLDLLYSYCQYELAQRISSKHLSLYRGINHFNELEILQQDGKTEIITLLNNLNSFTNQYERASEFGDIVLKAQIPYSKIVWFPELLSGRLQGEQEYIVIGGLYRMSIESGF</sequence>
<dbReference type="InterPro" id="IPR009953">
    <property type="entry name" value="DRA_trans"/>
</dbReference>
<gene>
    <name evidence="1" type="ORF">MNBD_GAMMA24-1220</name>
</gene>
<dbReference type="AlphaFoldDB" id="A0A3B1BKM9"/>
<dbReference type="EMBL" id="UOFZ01000034">
    <property type="protein sequence ID" value="VAX12354.1"/>
    <property type="molecule type" value="Genomic_DNA"/>
</dbReference>
<dbReference type="EC" id="2.4.2.37" evidence="1"/>
<reference evidence="1" key="1">
    <citation type="submission" date="2018-06" db="EMBL/GenBank/DDBJ databases">
        <authorList>
            <person name="Zhirakovskaya E."/>
        </authorList>
    </citation>
    <scope>NUCLEOTIDE SEQUENCE</scope>
</reference>
<evidence type="ECO:0000313" key="1">
    <source>
        <dbReference type="EMBL" id="VAX12354.1"/>
    </source>
</evidence>
<accession>A0A3B1BKM9</accession>
<keyword evidence="1" id="KW-0328">Glycosyltransferase</keyword>
<organism evidence="1">
    <name type="scientific">hydrothermal vent metagenome</name>
    <dbReference type="NCBI Taxonomy" id="652676"/>
    <lineage>
        <taxon>unclassified sequences</taxon>
        <taxon>metagenomes</taxon>
        <taxon>ecological metagenomes</taxon>
    </lineage>
</organism>
<protein>
    <submittedName>
        <fullName evidence="1">NAD(+)--dinitrogen-reductase ADP-D-ribosyltransferase</fullName>
        <ecNumber evidence="1">2.4.2.37</ecNumber>
    </submittedName>
</protein>
<dbReference type="GO" id="GO:0009399">
    <property type="term" value="P:nitrogen fixation"/>
    <property type="evidence" value="ECO:0007669"/>
    <property type="project" value="InterPro"/>
</dbReference>
<dbReference type="GO" id="GO:0030701">
    <property type="term" value="F:NAD+-dinitrogen-reductase ADP-D-ribosyltransferase activity"/>
    <property type="evidence" value="ECO:0007669"/>
    <property type="project" value="UniProtKB-EC"/>
</dbReference>
<dbReference type="Pfam" id="PF07357">
    <property type="entry name" value="DRAT"/>
    <property type="match status" value="1"/>
</dbReference>